<evidence type="ECO:0000313" key="2">
    <source>
        <dbReference type="Proteomes" id="UP001234787"/>
    </source>
</evidence>
<proteinExistence type="predicted"/>
<name>A0AAD3NU61_CRYJA</name>
<dbReference type="EMBL" id="BSEH01000588">
    <property type="protein sequence ID" value="GLJ58890.1"/>
    <property type="molecule type" value="Genomic_DNA"/>
</dbReference>
<gene>
    <name evidence="1" type="ORF">SUGI_1482630</name>
</gene>
<evidence type="ECO:0000313" key="1">
    <source>
        <dbReference type="EMBL" id="GLJ58890.1"/>
    </source>
</evidence>
<keyword evidence="2" id="KW-1185">Reference proteome</keyword>
<dbReference type="Proteomes" id="UP001234787">
    <property type="component" value="Unassembled WGS sequence"/>
</dbReference>
<organism evidence="1 2">
    <name type="scientific">Cryptomeria japonica</name>
    <name type="common">Japanese cedar</name>
    <name type="synonym">Cupressus japonica</name>
    <dbReference type="NCBI Taxonomy" id="3369"/>
    <lineage>
        <taxon>Eukaryota</taxon>
        <taxon>Viridiplantae</taxon>
        <taxon>Streptophyta</taxon>
        <taxon>Embryophyta</taxon>
        <taxon>Tracheophyta</taxon>
        <taxon>Spermatophyta</taxon>
        <taxon>Pinopsida</taxon>
        <taxon>Pinidae</taxon>
        <taxon>Conifers II</taxon>
        <taxon>Cupressales</taxon>
        <taxon>Cupressaceae</taxon>
        <taxon>Cryptomeria</taxon>
    </lineage>
</organism>
<sequence length="200" mass="21671">MTRSLSPFKHWWRPCRGIKGIGWTWLWNGNGNSRIVESFAPRIGSQQLKSIQVGPARLNNTIELESELVHGIVFLSLRDSLFWCPPIQESGIPPRIPPPPALATITGHRRLLDRGIGSMGGKKNRIYLMVVPIPTGAVGQSSLSAGGWPPSILATLLAGGGLAPYYSKGPPYSHKLLPDRVYGGGGWEEEFPGGLLMNAA</sequence>
<comment type="caution">
    <text evidence="1">The sequence shown here is derived from an EMBL/GenBank/DDBJ whole genome shotgun (WGS) entry which is preliminary data.</text>
</comment>
<accession>A0AAD3NU61</accession>
<protein>
    <submittedName>
        <fullName evidence="1">Uncharacterized protein</fullName>
    </submittedName>
</protein>
<dbReference type="AlphaFoldDB" id="A0AAD3NU61"/>
<reference evidence="1" key="1">
    <citation type="submission" date="2022-12" db="EMBL/GenBank/DDBJ databases">
        <title>Chromosome-Level Genome Assembly of Japanese Cedar (Cryptomeriajaponica D. Don).</title>
        <authorList>
            <person name="Fujino T."/>
            <person name="Yamaguchi K."/>
            <person name="Yokoyama T."/>
            <person name="Hamanaka T."/>
            <person name="Harazono Y."/>
            <person name="Kamada H."/>
            <person name="Kobayashi W."/>
            <person name="Ujino-Ihara T."/>
            <person name="Uchiyama K."/>
            <person name="Matsumoto A."/>
            <person name="Izuno A."/>
            <person name="Tsumura Y."/>
            <person name="Toyoda A."/>
            <person name="Shigenobu S."/>
            <person name="Moriguchi Y."/>
            <person name="Ueno S."/>
            <person name="Kasahara M."/>
        </authorList>
    </citation>
    <scope>NUCLEOTIDE SEQUENCE</scope>
</reference>